<evidence type="ECO:0000259" key="8">
    <source>
        <dbReference type="PROSITE" id="PS50076"/>
    </source>
</evidence>
<dbReference type="SMART" id="SM00271">
    <property type="entry name" value="DnaJ"/>
    <property type="match status" value="1"/>
</dbReference>
<evidence type="ECO:0000256" key="2">
    <source>
        <dbReference type="ARBA" id="ARBA00004496"/>
    </source>
</evidence>
<dbReference type="InterPro" id="IPR052094">
    <property type="entry name" value="Pre-mRNA-splicing_ERAD"/>
</dbReference>
<dbReference type="AlphaFoldDB" id="A0AAD9SLZ6"/>
<protein>
    <recommendedName>
        <fullName evidence="8">J domain-containing protein</fullName>
    </recommendedName>
</protein>
<organism evidence="9 10">
    <name type="scientific">Phomopsis amygdali</name>
    <name type="common">Fusicoccum amygdali</name>
    <dbReference type="NCBI Taxonomy" id="1214568"/>
    <lineage>
        <taxon>Eukaryota</taxon>
        <taxon>Fungi</taxon>
        <taxon>Dikarya</taxon>
        <taxon>Ascomycota</taxon>
        <taxon>Pezizomycotina</taxon>
        <taxon>Sordariomycetes</taxon>
        <taxon>Sordariomycetidae</taxon>
        <taxon>Diaporthales</taxon>
        <taxon>Diaporthaceae</taxon>
        <taxon>Diaporthe</taxon>
    </lineage>
</organism>
<keyword evidence="7" id="KW-0812">Transmembrane</keyword>
<dbReference type="PROSITE" id="PS50076">
    <property type="entry name" value="DNAJ_2"/>
    <property type="match status" value="1"/>
</dbReference>
<dbReference type="Proteomes" id="UP001265746">
    <property type="component" value="Unassembled WGS sequence"/>
</dbReference>
<keyword evidence="4" id="KW-0143">Chaperone</keyword>
<dbReference type="PANTHER" id="PTHR44313:SF1">
    <property type="entry name" value="DNAJ HOMOLOG SUBFAMILY C MEMBER 17"/>
    <property type="match status" value="1"/>
</dbReference>
<dbReference type="CDD" id="cd06257">
    <property type="entry name" value="DnaJ"/>
    <property type="match status" value="1"/>
</dbReference>
<dbReference type="GO" id="GO:0000390">
    <property type="term" value="P:spliceosomal complex disassembly"/>
    <property type="evidence" value="ECO:0007669"/>
    <property type="project" value="TreeGrafter"/>
</dbReference>
<dbReference type="InterPro" id="IPR036869">
    <property type="entry name" value="J_dom_sf"/>
</dbReference>
<dbReference type="Pfam" id="PF00226">
    <property type="entry name" value="DnaJ"/>
    <property type="match status" value="1"/>
</dbReference>
<reference evidence="9" key="1">
    <citation type="submission" date="2023-06" db="EMBL/GenBank/DDBJ databases">
        <authorList>
            <person name="Noh H."/>
        </authorList>
    </citation>
    <scope>NUCLEOTIDE SEQUENCE</scope>
    <source>
        <strain evidence="9">DUCC20226</strain>
    </source>
</reference>
<keyword evidence="10" id="KW-1185">Reference proteome</keyword>
<sequence>MGQDKKGWYDWYARLGVNPRASVKDLKKAYYNKAKVEHPDRDKSPGAAARFRNLQQTYENLCVEWKRAEHDQQRLARQRAAAAARAQMTARQASVVDNLRAKWKAEEDTRRKDDEMRTRNIRTTAKVGHQQPKTTKSHGPKADVHDFQTGPYGPRTARTDKIKEKPPKQEQRQARSKETEEDHLGKQKLADDLLAKQKTTADGKKRKNDAAAHKTDENNCLHERVIITMRGLEKGTKLVDLFEPLVTLMPGPVFSARFLSRRMAAIEFCTDAAARRILDVAKERGLLIKGKRVTDVQLTRSMNKIPATGSISRVLKLSKVRPKEEHFAKGILEHLSKHGLQVGRIVSRLEMQNSTMVRLASWADAEKAKRLLGKHLPEADITYAPDPCEAMSSVVYRAAGFLLRFRSLADTERKREEVVESIAVMLLIWIFLAACALVVDYAF</sequence>
<comment type="subcellular location">
    <subcellularLocation>
        <location evidence="2">Cytoplasm</location>
    </subcellularLocation>
    <subcellularLocation>
        <location evidence="1">Nucleus</location>
    </subcellularLocation>
</comment>
<proteinExistence type="predicted"/>
<dbReference type="GO" id="GO:0005681">
    <property type="term" value="C:spliceosomal complex"/>
    <property type="evidence" value="ECO:0007669"/>
    <property type="project" value="TreeGrafter"/>
</dbReference>
<feature type="compositionally biased region" description="Basic and acidic residues" evidence="6">
    <location>
        <begin position="157"/>
        <end position="215"/>
    </location>
</feature>
<dbReference type="SUPFAM" id="SSF46565">
    <property type="entry name" value="Chaperone J-domain"/>
    <property type="match status" value="1"/>
</dbReference>
<gene>
    <name evidence="9" type="ORF">N8I77_003705</name>
</gene>
<feature type="domain" description="J" evidence="8">
    <location>
        <begin position="10"/>
        <end position="74"/>
    </location>
</feature>
<evidence type="ECO:0000256" key="6">
    <source>
        <dbReference type="SAM" id="MobiDB-lite"/>
    </source>
</evidence>
<keyword evidence="7" id="KW-1133">Transmembrane helix</keyword>
<feature type="region of interest" description="Disordered" evidence="6">
    <location>
        <begin position="105"/>
        <end position="215"/>
    </location>
</feature>
<evidence type="ECO:0000256" key="5">
    <source>
        <dbReference type="ARBA" id="ARBA00023242"/>
    </source>
</evidence>
<evidence type="ECO:0000313" key="10">
    <source>
        <dbReference type="Proteomes" id="UP001265746"/>
    </source>
</evidence>
<keyword evidence="5" id="KW-0539">Nucleus</keyword>
<dbReference type="Gene3D" id="1.10.287.110">
    <property type="entry name" value="DnaJ domain"/>
    <property type="match status" value="1"/>
</dbReference>
<evidence type="ECO:0000256" key="3">
    <source>
        <dbReference type="ARBA" id="ARBA00022490"/>
    </source>
</evidence>
<dbReference type="PRINTS" id="PR00625">
    <property type="entry name" value="JDOMAIN"/>
</dbReference>
<dbReference type="EMBL" id="JAUJFL010000002">
    <property type="protein sequence ID" value="KAK2610257.1"/>
    <property type="molecule type" value="Genomic_DNA"/>
</dbReference>
<evidence type="ECO:0000313" key="9">
    <source>
        <dbReference type="EMBL" id="KAK2610257.1"/>
    </source>
</evidence>
<comment type="caution">
    <text evidence="9">The sequence shown here is derived from an EMBL/GenBank/DDBJ whole genome shotgun (WGS) entry which is preliminary data.</text>
</comment>
<keyword evidence="3" id="KW-0963">Cytoplasm</keyword>
<name>A0AAD9SLZ6_PHOAM</name>
<evidence type="ECO:0000256" key="1">
    <source>
        <dbReference type="ARBA" id="ARBA00004123"/>
    </source>
</evidence>
<feature type="transmembrane region" description="Helical" evidence="7">
    <location>
        <begin position="422"/>
        <end position="442"/>
    </location>
</feature>
<feature type="compositionally biased region" description="Basic and acidic residues" evidence="6">
    <location>
        <begin position="105"/>
        <end position="118"/>
    </location>
</feature>
<dbReference type="PANTHER" id="PTHR44313">
    <property type="entry name" value="DNAJ HOMOLOG SUBFAMILY C MEMBER 17"/>
    <property type="match status" value="1"/>
</dbReference>
<dbReference type="GO" id="GO:0005737">
    <property type="term" value="C:cytoplasm"/>
    <property type="evidence" value="ECO:0007669"/>
    <property type="project" value="UniProtKB-SubCell"/>
</dbReference>
<keyword evidence="7" id="KW-0472">Membrane</keyword>
<dbReference type="InterPro" id="IPR001623">
    <property type="entry name" value="DnaJ_domain"/>
</dbReference>
<accession>A0AAD9SLZ6</accession>
<evidence type="ECO:0000256" key="7">
    <source>
        <dbReference type="SAM" id="Phobius"/>
    </source>
</evidence>
<evidence type="ECO:0000256" key="4">
    <source>
        <dbReference type="ARBA" id="ARBA00023186"/>
    </source>
</evidence>